<keyword evidence="2" id="KW-0472">Membrane</keyword>
<dbReference type="Proteomes" id="UP000051254">
    <property type="component" value="Unassembled WGS sequence"/>
</dbReference>
<dbReference type="Gene3D" id="3.30.700.10">
    <property type="entry name" value="Glycoprotein, Type 4 Pilin"/>
    <property type="match status" value="1"/>
</dbReference>
<dbReference type="OrthoDB" id="198456at2"/>
<evidence type="ECO:0000313" key="5">
    <source>
        <dbReference type="Proteomes" id="UP000051254"/>
    </source>
</evidence>
<feature type="domain" description="GYF" evidence="3">
    <location>
        <begin position="4"/>
        <end position="46"/>
    </location>
</feature>
<proteinExistence type="inferred from homology"/>
<dbReference type="InterPro" id="IPR045584">
    <property type="entry name" value="Pilin-like"/>
</dbReference>
<evidence type="ECO:0000256" key="1">
    <source>
        <dbReference type="ARBA" id="ARBA00005233"/>
    </source>
</evidence>
<dbReference type="EMBL" id="LDJH01000005">
    <property type="protein sequence ID" value="KRG60055.1"/>
    <property type="molecule type" value="Genomic_DNA"/>
</dbReference>
<dbReference type="InterPro" id="IPR025640">
    <property type="entry name" value="GYF_2"/>
</dbReference>
<gene>
    <name evidence="4" type="ORF">ABB25_01950</name>
</gene>
<keyword evidence="2" id="KW-1133">Transmembrane helix</keyword>
<evidence type="ECO:0000256" key="2">
    <source>
        <dbReference type="SAM" id="Phobius"/>
    </source>
</evidence>
<dbReference type="Pfam" id="PF00114">
    <property type="entry name" value="Pilin"/>
    <property type="match status" value="1"/>
</dbReference>
<comment type="similarity">
    <text evidence="1">Belongs to the N-Me-Phe pilin family.</text>
</comment>
<evidence type="ECO:0000313" key="4">
    <source>
        <dbReference type="EMBL" id="KRG60055.1"/>
    </source>
</evidence>
<evidence type="ECO:0000259" key="3">
    <source>
        <dbReference type="Pfam" id="PF14237"/>
    </source>
</evidence>
<reference evidence="4 5" key="1">
    <citation type="submission" date="2015-05" db="EMBL/GenBank/DDBJ databases">
        <title>Genome sequencing and analysis of members of genus Stenotrophomonas.</title>
        <authorList>
            <person name="Patil P.P."/>
            <person name="Midha S."/>
            <person name="Patil P.B."/>
        </authorList>
    </citation>
    <scope>NUCLEOTIDE SEQUENCE [LARGE SCALE GENOMIC DNA]</scope>
    <source>
        <strain evidence="4 5">DSM 17805</strain>
    </source>
</reference>
<dbReference type="InterPro" id="IPR001082">
    <property type="entry name" value="Pilin"/>
</dbReference>
<comment type="caution">
    <text evidence="4">The sequence shown here is derived from an EMBL/GenBank/DDBJ whole genome shotgun (WGS) entry which is preliminary data.</text>
</comment>
<sequence length="237" mass="25427">MSDWYYSTDRRQPNGPVDSTTLQRLINSGQLPPQALLWREGLDRWYSPGELGEELAGTAVLEPPPVPVSLAAHTAPASPVASPRPAPAPRRTGLILGLVGLGMLVAMVPMIGIVAAIALPAYQSYSERARTTPVLTALAPLQQQVSAYRQAHGHCPGNDSPGFVAATAYADAAAHIAQVAVVTAVNGNCGLAASLQGLHRDAEKRPAWLWLEHERSTDHWICRSTLRNQQLPARCQQ</sequence>
<accession>A0A0R0C255</accession>
<dbReference type="PATRIC" id="fig|266128.3.peg.2038"/>
<dbReference type="RefSeq" id="WP_057662974.1">
    <property type="nucleotide sequence ID" value="NZ_LDJH01000005.1"/>
</dbReference>
<keyword evidence="5" id="KW-1185">Reference proteome</keyword>
<dbReference type="GO" id="GO:0009289">
    <property type="term" value="C:pilus"/>
    <property type="evidence" value="ECO:0007669"/>
    <property type="project" value="InterPro"/>
</dbReference>
<dbReference type="STRING" id="266128.ABB25_01950"/>
<dbReference type="SUPFAM" id="SSF54523">
    <property type="entry name" value="Pili subunits"/>
    <property type="match status" value="1"/>
</dbReference>
<protein>
    <recommendedName>
        <fullName evidence="3">GYF domain-containing protein</fullName>
    </recommendedName>
</protein>
<dbReference type="AlphaFoldDB" id="A0A0R0C255"/>
<organism evidence="4 5">
    <name type="scientific">Stenotrophomonas koreensis</name>
    <dbReference type="NCBI Taxonomy" id="266128"/>
    <lineage>
        <taxon>Bacteria</taxon>
        <taxon>Pseudomonadati</taxon>
        <taxon>Pseudomonadota</taxon>
        <taxon>Gammaproteobacteria</taxon>
        <taxon>Lysobacterales</taxon>
        <taxon>Lysobacteraceae</taxon>
        <taxon>Stenotrophomonas</taxon>
    </lineage>
</organism>
<feature type="transmembrane region" description="Helical" evidence="2">
    <location>
        <begin position="94"/>
        <end position="122"/>
    </location>
</feature>
<name>A0A0R0C255_9GAMM</name>
<dbReference type="GO" id="GO:0007155">
    <property type="term" value="P:cell adhesion"/>
    <property type="evidence" value="ECO:0007669"/>
    <property type="project" value="InterPro"/>
</dbReference>
<dbReference type="Pfam" id="PF14237">
    <property type="entry name" value="GYF_2"/>
    <property type="match status" value="1"/>
</dbReference>
<keyword evidence="2" id="KW-0812">Transmembrane</keyword>